<sequence length="66" mass="7754">MVQGVFSLAMKAVPYRKDFIDKLGRNKVDEETVLREMKEFVDLLEANLEVVEEFYQKNNLETSQVQ</sequence>
<keyword evidence="2" id="KW-1185">Reference proteome</keyword>
<dbReference type="EMBL" id="CALNXJ010000012">
    <property type="protein sequence ID" value="CAH3110160.1"/>
    <property type="molecule type" value="Genomic_DNA"/>
</dbReference>
<reference evidence="1 2" key="1">
    <citation type="submission" date="2022-05" db="EMBL/GenBank/DDBJ databases">
        <authorList>
            <consortium name="Genoscope - CEA"/>
            <person name="William W."/>
        </authorList>
    </citation>
    <scope>NUCLEOTIDE SEQUENCE [LARGE SCALE GENOMIC DNA]</scope>
</reference>
<name>A0AAU9WAE4_9CNID</name>
<proteinExistence type="predicted"/>
<evidence type="ECO:0000313" key="2">
    <source>
        <dbReference type="Proteomes" id="UP001159428"/>
    </source>
</evidence>
<evidence type="ECO:0000313" key="1">
    <source>
        <dbReference type="EMBL" id="CAH3110160.1"/>
    </source>
</evidence>
<accession>A0AAU9WAE4</accession>
<dbReference type="Gene3D" id="1.10.3520.10">
    <property type="entry name" value="Glycolipid transfer protein"/>
    <property type="match status" value="1"/>
</dbReference>
<gene>
    <name evidence="1" type="ORF">PMEA_00004227</name>
</gene>
<dbReference type="Proteomes" id="UP001159428">
    <property type="component" value="Unassembled WGS sequence"/>
</dbReference>
<comment type="caution">
    <text evidence="1">The sequence shown here is derived from an EMBL/GenBank/DDBJ whole genome shotgun (WGS) entry which is preliminary data.</text>
</comment>
<dbReference type="SUPFAM" id="SSF110004">
    <property type="entry name" value="Glycolipid transfer protein, GLTP"/>
    <property type="match status" value="1"/>
</dbReference>
<organism evidence="1 2">
    <name type="scientific">Pocillopora meandrina</name>
    <dbReference type="NCBI Taxonomy" id="46732"/>
    <lineage>
        <taxon>Eukaryota</taxon>
        <taxon>Metazoa</taxon>
        <taxon>Cnidaria</taxon>
        <taxon>Anthozoa</taxon>
        <taxon>Hexacorallia</taxon>
        <taxon>Scleractinia</taxon>
        <taxon>Astrocoeniina</taxon>
        <taxon>Pocilloporidae</taxon>
        <taxon>Pocillopora</taxon>
    </lineage>
</organism>
<protein>
    <submittedName>
        <fullName evidence="1">Uncharacterized protein</fullName>
    </submittedName>
</protein>
<dbReference type="AlphaFoldDB" id="A0AAU9WAE4"/>
<dbReference type="InterPro" id="IPR036497">
    <property type="entry name" value="GLTP_sf"/>
</dbReference>